<dbReference type="InterPro" id="IPR050413">
    <property type="entry name" value="TCR_beta_variable"/>
</dbReference>
<keyword evidence="1 3" id="KW-0732">Signal</keyword>
<dbReference type="CDD" id="cd00099">
    <property type="entry name" value="IgV"/>
    <property type="match status" value="1"/>
</dbReference>
<dbReference type="Pfam" id="PF07686">
    <property type="entry name" value="V-set"/>
    <property type="match status" value="1"/>
</dbReference>
<feature type="domain" description="Ig-like" evidence="4">
    <location>
        <begin position="33"/>
        <end position="119"/>
    </location>
</feature>
<feature type="signal peptide" evidence="3">
    <location>
        <begin position="1"/>
        <end position="20"/>
    </location>
</feature>
<dbReference type="InterPro" id="IPR036179">
    <property type="entry name" value="Ig-like_dom_sf"/>
</dbReference>
<organism evidence="5 6">
    <name type="scientific">Poecilia mexicana</name>
    <dbReference type="NCBI Taxonomy" id="48701"/>
    <lineage>
        <taxon>Eukaryota</taxon>
        <taxon>Metazoa</taxon>
        <taxon>Chordata</taxon>
        <taxon>Craniata</taxon>
        <taxon>Vertebrata</taxon>
        <taxon>Euteleostomi</taxon>
        <taxon>Actinopterygii</taxon>
        <taxon>Neopterygii</taxon>
        <taxon>Teleostei</taxon>
        <taxon>Neoteleostei</taxon>
        <taxon>Acanthomorphata</taxon>
        <taxon>Ovalentaria</taxon>
        <taxon>Atherinomorphae</taxon>
        <taxon>Cyprinodontiformes</taxon>
        <taxon>Poeciliidae</taxon>
        <taxon>Poeciliinae</taxon>
        <taxon>Poecilia</taxon>
    </lineage>
</organism>
<evidence type="ECO:0000256" key="2">
    <source>
        <dbReference type="ARBA" id="ARBA00022859"/>
    </source>
</evidence>
<dbReference type="SMART" id="SM00409">
    <property type="entry name" value="IG"/>
    <property type="match status" value="1"/>
</dbReference>
<evidence type="ECO:0000256" key="3">
    <source>
        <dbReference type="SAM" id="SignalP"/>
    </source>
</evidence>
<dbReference type="Proteomes" id="UP000261480">
    <property type="component" value="Unplaced"/>
</dbReference>
<reference evidence="5" key="2">
    <citation type="submission" date="2025-09" db="UniProtKB">
        <authorList>
            <consortium name="Ensembl"/>
        </authorList>
    </citation>
    <scope>IDENTIFICATION</scope>
</reference>
<dbReference type="STRING" id="48701.ENSPMEP00000004933"/>
<protein>
    <recommendedName>
        <fullName evidence="4">Ig-like domain-containing protein</fullName>
    </recommendedName>
</protein>
<dbReference type="InterPro" id="IPR003599">
    <property type="entry name" value="Ig_sub"/>
</dbReference>
<feature type="chain" id="PRO_5046964979" description="Ig-like domain-containing protein" evidence="3">
    <location>
        <begin position="21"/>
        <end position="143"/>
    </location>
</feature>
<dbReference type="GO" id="GO:0007166">
    <property type="term" value="P:cell surface receptor signaling pathway"/>
    <property type="evidence" value="ECO:0007669"/>
    <property type="project" value="TreeGrafter"/>
</dbReference>
<reference evidence="5" key="1">
    <citation type="submission" date="2025-08" db="UniProtKB">
        <authorList>
            <consortium name="Ensembl"/>
        </authorList>
    </citation>
    <scope>IDENTIFICATION</scope>
</reference>
<dbReference type="AlphaFoldDB" id="A0A3B3WQ61"/>
<dbReference type="SUPFAM" id="SSF48726">
    <property type="entry name" value="Immunoglobulin"/>
    <property type="match status" value="1"/>
</dbReference>
<dbReference type="GO" id="GO:0005886">
    <property type="term" value="C:plasma membrane"/>
    <property type="evidence" value="ECO:0007669"/>
    <property type="project" value="TreeGrafter"/>
</dbReference>
<proteinExistence type="predicted"/>
<dbReference type="InterPro" id="IPR007110">
    <property type="entry name" value="Ig-like_dom"/>
</dbReference>
<keyword evidence="6" id="KW-1185">Reference proteome</keyword>
<dbReference type="SMART" id="SM00406">
    <property type="entry name" value="IGv"/>
    <property type="match status" value="1"/>
</dbReference>
<evidence type="ECO:0000256" key="1">
    <source>
        <dbReference type="ARBA" id="ARBA00022729"/>
    </source>
</evidence>
<dbReference type="Ensembl" id="ENSPMET00000008348.1">
    <property type="protein sequence ID" value="ENSPMEP00000004933.1"/>
    <property type="gene ID" value="ENSPMEG00000006256.1"/>
</dbReference>
<dbReference type="GO" id="GO:0002376">
    <property type="term" value="P:immune system process"/>
    <property type="evidence" value="ECO:0007669"/>
    <property type="project" value="UniProtKB-KW"/>
</dbReference>
<accession>A0A3B3WQ61</accession>
<sequence length="143" mass="15676">MLKSLLYFSFALFQSSDVQQDPPSILGTLQGPATITCSHSSSSFNVILWYQKPTGGSALKLVGHTLYESPTMEDEFKDHFNIKGDGSKKSELHVEKLQPEDSSTYYCAASRHSDSLHVSPSTKSLCDATFSVTEGTIVHLLIT</sequence>
<evidence type="ECO:0000259" key="4">
    <source>
        <dbReference type="PROSITE" id="PS50835"/>
    </source>
</evidence>
<dbReference type="PANTHER" id="PTHR23268">
    <property type="entry name" value="T-CELL RECEPTOR BETA CHAIN"/>
    <property type="match status" value="1"/>
</dbReference>
<evidence type="ECO:0000313" key="6">
    <source>
        <dbReference type="Proteomes" id="UP000261480"/>
    </source>
</evidence>
<name>A0A3B3WQ61_9TELE</name>
<dbReference type="InterPro" id="IPR013106">
    <property type="entry name" value="Ig_V-set"/>
</dbReference>
<keyword evidence="2" id="KW-0391">Immunity</keyword>
<dbReference type="PANTHER" id="PTHR23268:SF124">
    <property type="entry name" value="IG-LIKE DOMAIN-CONTAINING PROTEIN"/>
    <property type="match status" value="1"/>
</dbReference>
<dbReference type="PROSITE" id="PS50835">
    <property type="entry name" value="IG_LIKE"/>
    <property type="match status" value="1"/>
</dbReference>
<evidence type="ECO:0000313" key="5">
    <source>
        <dbReference type="Ensembl" id="ENSPMEP00000004933.1"/>
    </source>
</evidence>
<dbReference type="InterPro" id="IPR013783">
    <property type="entry name" value="Ig-like_fold"/>
</dbReference>
<dbReference type="Gene3D" id="2.60.40.10">
    <property type="entry name" value="Immunoglobulins"/>
    <property type="match status" value="1"/>
</dbReference>